<evidence type="ECO:0000259" key="2">
    <source>
        <dbReference type="PROSITE" id="PS50097"/>
    </source>
</evidence>
<dbReference type="CDD" id="cd18186">
    <property type="entry name" value="BTB_POZ_ZBTB_KLHL-like"/>
    <property type="match status" value="2"/>
</dbReference>
<dbReference type="Pfam" id="PF00651">
    <property type="entry name" value="BTB"/>
    <property type="match status" value="2"/>
</dbReference>
<gene>
    <name evidence="3" type="ORF">D6D13_04449</name>
</gene>
<organism evidence="3">
    <name type="scientific">Aureobasidium pullulans</name>
    <name type="common">Black yeast</name>
    <name type="synonym">Pullularia pullulans</name>
    <dbReference type="NCBI Taxonomy" id="5580"/>
    <lineage>
        <taxon>Eukaryota</taxon>
        <taxon>Fungi</taxon>
        <taxon>Dikarya</taxon>
        <taxon>Ascomycota</taxon>
        <taxon>Pezizomycotina</taxon>
        <taxon>Dothideomycetes</taxon>
        <taxon>Dothideomycetidae</taxon>
        <taxon>Dothideales</taxon>
        <taxon>Saccotheciaceae</taxon>
        <taxon>Aureobasidium</taxon>
    </lineage>
</organism>
<comment type="caution">
    <text evidence="3">The sequence shown here is derived from an EMBL/GenBank/DDBJ whole genome shotgun (WGS) entry which is preliminary data.</text>
</comment>
<dbReference type="PANTHER" id="PTHR47843">
    <property type="entry name" value="BTB DOMAIN-CONTAINING PROTEIN-RELATED"/>
    <property type="match status" value="1"/>
</dbReference>
<accession>A0A4S9CW91</accession>
<feature type="domain" description="BTB" evidence="2">
    <location>
        <begin position="22"/>
        <end position="91"/>
    </location>
</feature>
<dbReference type="EMBL" id="QZAS01000013">
    <property type="protein sequence ID" value="THX11849.1"/>
    <property type="molecule type" value="Genomic_DNA"/>
</dbReference>
<sequence>MATPTVIGRSTKDTLKLLFQTRMVTVEVGPEKEHFVVHQSVICEKSNYFAKALCGTFQEGITGLVRLPDISPVIFRIFLVWLYHGKLAYVATDTGIDVDFASLTITDEDLEDKPFHQTDVSQPDDTENDSVVSDDNETERRTFGTTESTVSVNDPEVQTSSSTKSANNTVLLNKSKHDEENPESWAFHVFIKLYVFAERFNIRQLRADALDGLATVMDKSWVVPVYGPIQYVFPYSAEMATILVGPERKKFVVHRALLCSKSIYFNKALFGPFKECKTGIVKLEDVSSVLFRIFVTWTYEDKVRYTAAKYSYSVEKDFEYDDGEYDDDSEDEEQGLDEDAPFTWPCRILVKLHVFADRFDIRALRASMIDVLYERLHKKSITLPRKVCCYVWSHTSEHSSLRKFVVHRLAYHTSFYGDSLTFWKGVPPDLTIAVLMTVRSRIPSMLCNPCYERGLRDNEIDVRDAEDLVEQADTAPYGRDLCFYHEHTDEEERKTCRIRREDDRLMDG</sequence>
<feature type="region of interest" description="Disordered" evidence="1">
    <location>
        <begin position="112"/>
        <end position="165"/>
    </location>
</feature>
<reference evidence="3" key="1">
    <citation type="submission" date="2018-10" db="EMBL/GenBank/DDBJ databases">
        <title>Fifty Aureobasidium pullulans genomes reveal a recombining polyextremotolerant generalist.</title>
        <authorList>
            <person name="Gostincar C."/>
            <person name="Turk M."/>
            <person name="Zajc J."/>
            <person name="Gunde-Cimerman N."/>
        </authorList>
    </citation>
    <scope>NUCLEOTIDE SEQUENCE [LARGE SCALE GENOMIC DNA]</scope>
    <source>
        <strain evidence="3">EXF-10085</strain>
    </source>
</reference>
<feature type="domain" description="BTB" evidence="2">
    <location>
        <begin position="238"/>
        <end position="307"/>
    </location>
</feature>
<evidence type="ECO:0000256" key="1">
    <source>
        <dbReference type="SAM" id="MobiDB-lite"/>
    </source>
</evidence>
<feature type="compositionally biased region" description="Acidic residues" evidence="1">
    <location>
        <begin position="122"/>
        <end position="137"/>
    </location>
</feature>
<feature type="compositionally biased region" description="Polar residues" evidence="1">
    <location>
        <begin position="143"/>
        <end position="165"/>
    </location>
</feature>
<dbReference type="PROSITE" id="PS50097">
    <property type="entry name" value="BTB"/>
    <property type="match status" value="2"/>
</dbReference>
<dbReference type="PANTHER" id="PTHR47843:SF2">
    <property type="entry name" value="BTB DOMAIN-CONTAINING PROTEIN"/>
    <property type="match status" value="1"/>
</dbReference>
<dbReference type="InterPro" id="IPR011333">
    <property type="entry name" value="SKP1/BTB/POZ_sf"/>
</dbReference>
<dbReference type="SUPFAM" id="SSF54695">
    <property type="entry name" value="POZ domain"/>
    <property type="match status" value="2"/>
</dbReference>
<protein>
    <recommendedName>
        <fullName evidence="2">BTB domain-containing protein</fullName>
    </recommendedName>
</protein>
<dbReference type="InterPro" id="IPR000210">
    <property type="entry name" value="BTB/POZ_dom"/>
</dbReference>
<dbReference type="Gene3D" id="3.30.710.10">
    <property type="entry name" value="Potassium Channel Kv1.1, Chain A"/>
    <property type="match status" value="2"/>
</dbReference>
<name>A0A4S9CW91_AURPU</name>
<proteinExistence type="predicted"/>
<dbReference type="SMART" id="SM00225">
    <property type="entry name" value="BTB"/>
    <property type="match status" value="2"/>
</dbReference>
<evidence type="ECO:0000313" key="3">
    <source>
        <dbReference type="EMBL" id="THX11849.1"/>
    </source>
</evidence>
<dbReference type="AlphaFoldDB" id="A0A4S9CW91"/>